<accession>A0ACD3A1F3</accession>
<evidence type="ECO:0000313" key="1">
    <source>
        <dbReference type="EMBL" id="TFK58732.1"/>
    </source>
</evidence>
<dbReference type="Proteomes" id="UP000308600">
    <property type="component" value="Unassembled WGS sequence"/>
</dbReference>
<gene>
    <name evidence="1" type="ORF">BDN72DRAFT_906460</name>
</gene>
<keyword evidence="2" id="KW-1185">Reference proteome</keyword>
<proteinExistence type="predicted"/>
<dbReference type="EMBL" id="ML209217">
    <property type="protein sequence ID" value="TFK58732.1"/>
    <property type="molecule type" value="Genomic_DNA"/>
</dbReference>
<name>A0ACD3A1F3_9AGAR</name>
<evidence type="ECO:0000313" key="2">
    <source>
        <dbReference type="Proteomes" id="UP000308600"/>
    </source>
</evidence>
<organism evidence="1 2">
    <name type="scientific">Pluteus cervinus</name>
    <dbReference type="NCBI Taxonomy" id="181527"/>
    <lineage>
        <taxon>Eukaryota</taxon>
        <taxon>Fungi</taxon>
        <taxon>Dikarya</taxon>
        <taxon>Basidiomycota</taxon>
        <taxon>Agaricomycotina</taxon>
        <taxon>Agaricomycetes</taxon>
        <taxon>Agaricomycetidae</taxon>
        <taxon>Agaricales</taxon>
        <taxon>Pluteineae</taxon>
        <taxon>Pluteaceae</taxon>
        <taxon>Pluteus</taxon>
    </lineage>
</organism>
<reference evidence="1 2" key="1">
    <citation type="journal article" date="2019" name="Nat. Ecol. Evol.">
        <title>Megaphylogeny resolves global patterns of mushroom evolution.</title>
        <authorList>
            <person name="Varga T."/>
            <person name="Krizsan K."/>
            <person name="Foldi C."/>
            <person name="Dima B."/>
            <person name="Sanchez-Garcia M."/>
            <person name="Sanchez-Ramirez S."/>
            <person name="Szollosi G.J."/>
            <person name="Szarkandi J.G."/>
            <person name="Papp V."/>
            <person name="Albert L."/>
            <person name="Andreopoulos W."/>
            <person name="Angelini C."/>
            <person name="Antonin V."/>
            <person name="Barry K.W."/>
            <person name="Bougher N.L."/>
            <person name="Buchanan P."/>
            <person name="Buyck B."/>
            <person name="Bense V."/>
            <person name="Catcheside P."/>
            <person name="Chovatia M."/>
            <person name="Cooper J."/>
            <person name="Damon W."/>
            <person name="Desjardin D."/>
            <person name="Finy P."/>
            <person name="Geml J."/>
            <person name="Haridas S."/>
            <person name="Hughes K."/>
            <person name="Justo A."/>
            <person name="Karasinski D."/>
            <person name="Kautmanova I."/>
            <person name="Kiss B."/>
            <person name="Kocsube S."/>
            <person name="Kotiranta H."/>
            <person name="LaButti K.M."/>
            <person name="Lechner B.E."/>
            <person name="Liimatainen K."/>
            <person name="Lipzen A."/>
            <person name="Lukacs Z."/>
            <person name="Mihaltcheva S."/>
            <person name="Morgado L.N."/>
            <person name="Niskanen T."/>
            <person name="Noordeloos M.E."/>
            <person name="Ohm R.A."/>
            <person name="Ortiz-Santana B."/>
            <person name="Ovrebo C."/>
            <person name="Racz N."/>
            <person name="Riley R."/>
            <person name="Savchenko A."/>
            <person name="Shiryaev A."/>
            <person name="Soop K."/>
            <person name="Spirin V."/>
            <person name="Szebenyi C."/>
            <person name="Tomsovsky M."/>
            <person name="Tulloss R.E."/>
            <person name="Uehling J."/>
            <person name="Grigoriev I.V."/>
            <person name="Vagvolgyi C."/>
            <person name="Papp T."/>
            <person name="Martin F.M."/>
            <person name="Miettinen O."/>
            <person name="Hibbett D.S."/>
            <person name="Nagy L.G."/>
        </authorList>
    </citation>
    <scope>NUCLEOTIDE SEQUENCE [LARGE SCALE GENOMIC DNA]</scope>
    <source>
        <strain evidence="1 2">NL-1719</strain>
    </source>
</reference>
<protein>
    <submittedName>
        <fullName evidence="1">Uncharacterized protein</fullName>
    </submittedName>
</protein>
<sequence>MSTPTFLLQFFTFVRQEALLTNEGHHDAMHVRCYNGGFAIAGLPEEDIRVPRAPRRVNDGRLWKVKGVFRSIETLDKFKSPSMDYINSFEVFYSSPTKIRFKNLNSSILTFPYTLANDRTEVVVKASRGDSGGAEKPVADIAVSTGLDISNEGDA</sequence>